<keyword evidence="3" id="KW-1185">Reference proteome</keyword>
<dbReference type="Pfam" id="PF13649">
    <property type="entry name" value="Methyltransf_25"/>
    <property type="match status" value="1"/>
</dbReference>
<evidence type="ECO:0000313" key="2">
    <source>
        <dbReference type="EMBL" id="GAD64957.1"/>
    </source>
</evidence>
<feature type="domain" description="Methyltransferase" evidence="1">
    <location>
        <begin position="59"/>
        <end position="110"/>
    </location>
</feature>
<dbReference type="eggNOG" id="COG4106">
    <property type="taxonomic scope" value="Bacteria"/>
</dbReference>
<evidence type="ECO:0000259" key="1">
    <source>
        <dbReference type="Pfam" id="PF13649"/>
    </source>
</evidence>
<proteinExistence type="predicted"/>
<evidence type="ECO:0000313" key="3">
    <source>
        <dbReference type="Proteomes" id="UP000016560"/>
    </source>
</evidence>
<gene>
    <name evidence="2" type="ORF">PA6_056_00040</name>
</gene>
<dbReference type="RefSeq" id="WP_021703020.1">
    <property type="nucleotide sequence ID" value="NZ_BATI01000056.1"/>
</dbReference>
<dbReference type="Gene3D" id="3.40.50.150">
    <property type="entry name" value="Vaccinia Virus protein VP39"/>
    <property type="match status" value="1"/>
</dbReference>
<comment type="caution">
    <text evidence="2">The sequence shown here is derived from an EMBL/GenBank/DDBJ whole genome shotgun (WGS) entry which is preliminary data.</text>
</comment>
<name>U2ZV43_AQUA1</name>
<protein>
    <recommendedName>
        <fullName evidence="1">Methyltransferase domain-containing protein</fullName>
    </recommendedName>
</protein>
<dbReference type="OrthoDB" id="9800454at2"/>
<dbReference type="Proteomes" id="UP000016560">
    <property type="component" value="Unassembled WGS sequence"/>
</dbReference>
<accession>U2ZV43</accession>
<dbReference type="InterPro" id="IPR041698">
    <property type="entry name" value="Methyltransf_25"/>
</dbReference>
<reference evidence="2" key="1">
    <citation type="submission" date="2024-09" db="EMBL/GenBank/DDBJ databases">
        <title>Whole genome shotgun sequence of Pseudomonas alcaligenes NBRC 14159.</title>
        <authorList>
            <person name="Yoshida I."/>
            <person name="Hosoyama A."/>
            <person name="Tsuchikane K."/>
            <person name="Noguchi M."/>
            <person name="Hirakata S."/>
            <person name="Ando Y."/>
            <person name="Ohji S."/>
            <person name="Yamazoe A."/>
            <person name="Yamazaki S."/>
            <person name="Fujita N."/>
        </authorList>
    </citation>
    <scope>NUCLEOTIDE SEQUENCE</scope>
    <source>
        <strain evidence="2">NBRC 14159</strain>
    </source>
</reference>
<organism evidence="2 3">
    <name type="scientific">Aquipseudomonas alcaligenes (strain ATCC 14909 / DSM 50342 / CCUG 1425 / JCM 20561 / NBRC 14159 / NCIMB 9945 / NCTC 10367 / 1577)</name>
    <name type="common">Pseudomonas alcaligenes</name>
    <dbReference type="NCBI Taxonomy" id="1215092"/>
    <lineage>
        <taxon>Bacteria</taxon>
        <taxon>Pseudomonadati</taxon>
        <taxon>Pseudomonadota</taxon>
        <taxon>Gammaproteobacteria</taxon>
        <taxon>Pseudomonadales</taxon>
        <taxon>Pseudomonadaceae</taxon>
        <taxon>Aquipseudomonas</taxon>
    </lineage>
</organism>
<dbReference type="InterPro" id="IPR029063">
    <property type="entry name" value="SAM-dependent_MTases_sf"/>
</dbReference>
<dbReference type="EMBL" id="BATI01000056">
    <property type="protein sequence ID" value="GAD64957.1"/>
    <property type="molecule type" value="Genomic_DNA"/>
</dbReference>
<dbReference type="SUPFAM" id="SSF53335">
    <property type="entry name" value="S-adenosyl-L-methionine-dependent methyltransferases"/>
    <property type="match status" value="1"/>
</dbReference>
<sequence length="210" mass="23471">MKVPTSEILDEVAGYYSRKLAKHGETPQGVDWNGVSGQLLRFEQLCRVVEGSTGFSLNDLGCGYGALCEYLAGQYRDFAYNGFDVSADMISAANARYAGDASVRFLCASEPDQVADYGVASGIFNVRMAHSEAEWLGYIESVLETLDRTSRRGFAFNCLTSYSDADRMRGDLYYADPCHLFDLCKRRYSRNVALLHDYGLYEFTILVRKA</sequence>
<dbReference type="AlphaFoldDB" id="U2ZV43"/>